<comment type="caution">
    <text evidence="1">The sequence shown here is derived from an EMBL/GenBank/DDBJ whole genome shotgun (WGS) entry which is preliminary data.</text>
</comment>
<dbReference type="EMBL" id="NXLT01000005">
    <property type="protein sequence ID" value="RDU66589.1"/>
    <property type="molecule type" value="Genomic_DNA"/>
</dbReference>
<evidence type="ECO:0000313" key="1">
    <source>
        <dbReference type="EMBL" id="RDU66589.1"/>
    </source>
</evidence>
<evidence type="ECO:0000313" key="2">
    <source>
        <dbReference type="Proteomes" id="UP000256514"/>
    </source>
</evidence>
<accession>A0A3D8IMV9</accession>
<keyword evidence="2" id="KW-1185">Reference proteome</keyword>
<gene>
    <name evidence="1" type="ORF">CQA54_06405</name>
</gene>
<organism evidence="1 2">
    <name type="scientific">Helicobacter equorum</name>
    <dbReference type="NCBI Taxonomy" id="361872"/>
    <lineage>
        <taxon>Bacteria</taxon>
        <taxon>Pseudomonadati</taxon>
        <taxon>Campylobacterota</taxon>
        <taxon>Epsilonproteobacteria</taxon>
        <taxon>Campylobacterales</taxon>
        <taxon>Helicobacteraceae</taxon>
        <taxon>Helicobacter</taxon>
    </lineage>
</organism>
<protein>
    <submittedName>
        <fullName evidence="1">Uncharacterized protein</fullName>
    </submittedName>
</protein>
<dbReference type="AlphaFoldDB" id="A0A3D8IMV9"/>
<proteinExistence type="predicted"/>
<name>A0A3D8IMV9_9HELI</name>
<reference evidence="1 2" key="1">
    <citation type="submission" date="2018-04" db="EMBL/GenBank/DDBJ databases">
        <title>Novel Campyloabacter and Helicobacter Species and Strains.</title>
        <authorList>
            <person name="Mannion A.J."/>
            <person name="Shen Z."/>
            <person name="Fox J.G."/>
        </authorList>
    </citation>
    <scope>NUCLEOTIDE SEQUENCE [LARGE SCALE GENOMIC DNA]</scope>
    <source>
        <strain evidence="1 2">MIT 12-6600</strain>
    </source>
</reference>
<sequence>MNWWRYACVIAFCTLKILAYPQEQSSLNITPPKILQEYEYGESDERGRNSRSPYTNPKDGTYFLDKYIPSLEKFYETLNLNSAKGQYARFRGRILIDHKTYDSLSQSQKSKFQGALVMSRVYISAFLKYSEFGGVGIGGKFQLSDEKDRYFSVDGRYFTDLQELGVDHLIYLLCVLPRFDKCIVLGIGEEW</sequence>
<dbReference type="RefSeq" id="WP_147288527.1">
    <property type="nucleotide sequence ID" value="NZ_NXLT01000005.1"/>
</dbReference>
<dbReference type="Proteomes" id="UP000256514">
    <property type="component" value="Unassembled WGS sequence"/>
</dbReference>
<dbReference type="OrthoDB" id="5328011at2"/>